<dbReference type="Pfam" id="PF02608">
    <property type="entry name" value="Bmp"/>
    <property type="match status" value="1"/>
</dbReference>
<reference evidence="10" key="1">
    <citation type="journal article" date="2019" name="Int. J. Syst. Evol. Microbiol.">
        <title>The Global Catalogue of Microorganisms (GCM) 10K type strain sequencing project: providing services to taxonomists for standard genome sequencing and annotation.</title>
        <authorList>
            <consortium name="The Broad Institute Genomics Platform"/>
            <consortium name="The Broad Institute Genome Sequencing Center for Infectious Disease"/>
            <person name="Wu L."/>
            <person name="Ma J."/>
        </authorList>
    </citation>
    <scope>NUCLEOTIDE SEQUENCE [LARGE SCALE GENOMIC DNA]</scope>
    <source>
        <strain evidence="10">JCM 17805</strain>
    </source>
</reference>
<dbReference type="InterPro" id="IPR003760">
    <property type="entry name" value="PnrA-like"/>
</dbReference>
<accession>A0ABP8VCA5</accession>
<dbReference type="Gene3D" id="3.40.50.2300">
    <property type="match status" value="2"/>
</dbReference>
<keyword evidence="5" id="KW-0472">Membrane</keyword>
<evidence type="ECO:0000256" key="2">
    <source>
        <dbReference type="ARBA" id="ARBA00008610"/>
    </source>
</evidence>
<dbReference type="PROSITE" id="PS51257">
    <property type="entry name" value="PROKAR_LIPOPROTEIN"/>
    <property type="match status" value="1"/>
</dbReference>
<evidence type="ECO:0000259" key="8">
    <source>
        <dbReference type="Pfam" id="PF02608"/>
    </source>
</evidence>
<keyword evidence="4 7" id="KW-0732">Signal</keyword>
<gene>
    <name evidence="9" type="ORF">GCM10023116_49060</name>
</gene>
<evidence type="ECO:0000256" key="6">
    <source>
        <dbReference type="ARBA" id="ARBA00023288"/>
    </source>
</evidence>
<comment type="subcellular location">
    <subcellularLocation>
        <location evidence="1">Cell membrane</location>
        <topology evidence="1">Lipid-anchor</topology>
    </subcellularLocation>
</comment>
<evidence type="ECO:0000256" key="1">
    <source>
        <dbReference type="ARBA" id="ARBA00004193"/>
    </source>
</evidence>
<dbReference type="Proteomes" id="UP001500604">
    <property type="component" value="Unassembled WGS sequence"/>
</dbReference>
<evidence type="ECO:0000313" key="9">
    <source>
        <dbReference type="EMBL" id="GAA4652622.1"/>
    </source>
</evidence>
<feature type="signal peptide" evidence="7">
    <location>
        <begin position="1"/>
        <end position="29"/>
    </location>
</feature>
<evidence type="ECO:0000313" key="10">
    <source>
        <dbReference type="Proteomes" id="UP001500604"/>
    </source>
</evidence>
<dbReference type="InterPro" id="IPR028082">
    <property type="entry name" value="Peripla_BP_I"/>
</dbReference>
<evidence type="ECO:0000256" key="7">
    <source>
        <dbReference type="SAM" id="SignalP"/>
    </source>
</evidence>
<evidence type="ECO:0000256" key="3">
    <source>
        <dbReference type="ARBA" id="ARBA00022475"/>
    </source>
</evidence>
<feature type="domain" description="ABC transporter substrate-binding protein PnrA-like" evidence="8">
    <location>
        <begin position="50"/>
        <end position="353"/>
    </location>
</feature>
<dbReference type="InterPro" id="IPR050957">
    <property type="entry name" value="BMP_lipoprotein"/>
</dbReference>
<dbReference type="PANTHER" id="PTHR34296">
    <property type="entry name" value="TRANSCRIPTIONAL ACTIVATOR PROTEIN MED"/>
    <property type="match status" value="1"/>
</dbReference>
<protein>
    <submittedName>
        <fullName evidence="9">BMP family ABC transporter substrate-binding protein</fullName>
    </submittedName>
</protein>
<dbReference type="EMBL" id="BAABFL010000478">
    <property type="protein sequence ID" value="GAA4652622.1"/>
    <property type="molecule type" value="Genomic_DNA"/>
</dbReference>
<dbReference type="PANTHER" id="PTHR34296:SF2">
    <property type="entry name" value="ABC TRANSPORTER GUANOSINE-BINDING PROTEIN NUPN"/>
    <property type="match status" value="1"/>
</dbReference>
<feature type="chain" id="PRO_5047009976" evidence="7">
    <location>
        <begin position="30"/>
        <end position="360"/>
    </location>
</feature>
<keyword evidence="6" id="KW-0449">Lipoprotein</keyword>
<evidence type="ECO:0000256" key="5">
    <source>
        <dbReference type="ARBA" id="ARBA00023136"/>
    </source>
</evidence>
<dbReference type="CDD" id="cd19964">
    <property type="entry name" value="PBP1_BMP-like"/>
    <property type="match status" value="1"/>
</dbReference>
<dbReference type="SUPFAM" id="SSF53822">
    <property type="entry name" value="Periplasmic binding protein-like I"/>
    <property type="match status" value="1"/>
</dbReference>
<keyword evidence="10" id="KW-1185">Reference proteome</keyword>
<proteinExistence type="inferred from homology"/>
<evidence type="ECO:0000256" key="4">
    <source>
        <dbReference type="ARBA" id="ARBA00022729"/>
    </source>
</evidence>
<keyword evidence="3" id="KW-1003">Cell membrane</keyword>
<name>A0ABP8VCA5_9GAMM</name>
<comment type="similarity">
    <text evidence="2">Belongs to the BMP lipoprotein family.</text>
</comment>
<comment type="caution">
    <text evidence="9">The sequence shown here is derived from an EMBL/GenBank/DDBJ whole genome shotgun (WGS) entry which is preliminary data.</text>
</comment>
<sequence length="360" mass="38637">MRSCAEKIMFKRWQSIWSLVLGSCMAVLIAGCSDSGETAADGQEKGKDPVRVAYVLNGALGDQSFYDSGQAGINRLVADYGIETITIENNFDAAKYPQSLESAVKWRADVIYVISYGYEELVRQYADRYPDITFVNIDTVVENSKGTITSINFSEEEGSFMAGVAAALMTSDPSIKGINEEKKVGTVSGMNDVVVNAFLHGFRQGVAYIDDTIEYKNIYVGSWSDPVKGKQATKQLYSQGVDVVFQVAALTGTGVLEAAAESGLYAIGVDSNQNGIKPGHIPTSMLKNVGNAIYDTFAAMENGTFEKGAVIYSGLAQDGVGLAIDEHSRAIMPAAMLEQLETVKAKVVAGEIVVEPYKGA</sequence>
<organism evidence="9 10">
    <name type="scientific">Kistimonas scapharcae</name>
    <dbReference type="NCBI Taxonomy" id="1036133"/>
    <lineage>
        <taxon>Bacteria</taxon>
        <taxon>Pseudomonadati</taxon>
        <taxon>Pseudomonadota</taxon>
        <taxon>Gammaproteobacteria</taxon>
        <taxon>Oceanospirillales</taxon>
        <taxon>Endozoicomonadaceae</taxon>
        <taxon>Kistimonas</taxon>
    </lineage>
</organism>